<dbReference type="EMBL" id="FJUW01000030">
    <property type="protein sequence ID" value="CZT04070.1"/>
    <property type="molecule type" value="Genomic_DNA"/>
</dbReference>
<evidence type="ECO:0000313" key="2">
    <source>
        <dbReference type="EMBL" id="CZT04070.1"/>
    </source>
</evidence>
<feature type="region of interest" description="Disordered" evidence="1">
    <location>
        <begin position="466"/>
        <end position="490"/>
    </location>
</feature>
<feature type="region of interest" description="Disordered" evidence="1">
    <location>
        <begin position="573"/>
        <end position="643"/>
    </location>
</feature>
<name>A0A1E1L0Q2_9HELO</name>
<evidence type="ECO:0000313" key="3">
    <source>
        <dbReference type="Proteomes" id="UP000178129"/>
    </source>
</evidence>
<feature type="region of interest" description="Disordered" evidence="1">
    <location>
        <begin position="263"/>
        <end position="311"/>
    </location>
</feature>
<protein>
    <submittedName>
        <fullName evidence="2">Uncharacterized protein</fullName>
    </submittedName>
</protein>
<dbReference type="InParanoid" id="A0A1E1L0Q2"/>
<sequence>MSSLAVARGQSTYASSNPLRSRANTPHPLSPLSRKDSVALRPESRHSGGLVGFRNQEPFLAPRAWVRLTCSPHRADVLRVEPYLVDENGNSVVLRFTQDLVHHRYSSISRPSLSGRTIMAPPRTPVRQQTPINGDGDSPVDRASTCVTPDTPAPPPKDTPRPKMVSSVDKELPPKPILRLTSSPERRGLLDATDSASKRMTVDYPPLKPSNIGHRPSRSDTSFEVTPSLRSARGSASFEVGTASTKTSLKVQGLPVTITSQRSLRPTTSGFSSTASRIPGSTTTSTRRVTSLSHGGHIGAYKNGSPIQRYPSSIKSTGKAPGKFNRRQARDFQVLPDSSPDDGFKVQVEVDAEQTEETLESGMENFNISGLTLADDSMAGLPVQSDSDRRFDKLGVGPTVRYSKDAREVLMGKSPNVANTLKNSSNIGTSASVKLFNDSPYPRIPAPKKTVKEVKSKFQVNGSLGARVSHPTASSAARTQDAKAKVGDRKSSLPFEVKKATELKKSPELKKASKGIRSRVSDLLHGRRRAVQPFALKTPATFIHKKSTGVQQVLVKSPAASIRNVSGIPVRKPIEVSSTNEPSDKLASDRDQRRVRGYSRALSRGQTTPAAVQARAHAANNSSIDLNDNGDEPPPPPSNSIEDLHAHYLEDGDNLQSEDTRLSASIAGVQAMLNEIIVIAQGQSARYPSFRNIVDPIVANLSAGILIAQNARIAILSLRNSNQRAINDTLLLSEAIHQTAAQAIDMIQIIESMIPADRAA</sequence>
<feature type="compositionally biased region" description="Basic and acidic residues" evidence="1">
    <location>
        <begin position="33"/>
        <end position="46"/>
    </location>
</feature>
<keyword evidence="3" id="KW-1185">Reference proteome</keyword>
<dbReference type="AlphaFoldDB" id="A0A1E1L0Q2"/>
<gene>
    <name evidence="2" type="ORF">RCO7_05667</name>
</gene>
<dbReference type="Proteomes" id="UP000178129">
    <property type="component" value="Unassembled WGS sequence"/>
</dbReference>
<feature type="compositionally biased region" description="Low complexity" evidence="1">
    <location>
        <begin position="281"/>
        <end position="293"/>
    </location>
</feature>
<feature type="region of interest" description="Disordered" evidence="1">
    <location>
        <begin position="1"/>
        <end position="51"/>
    </location>
</feature>
<feature type="compositionally biased region" description="Basic and acidic residues" evidence="1">
    <location>
        <begin position="582"/>
        <end position="594"/>
    </location>
</feature>
<feature type="compositionally biased region" description="Low complexity" evidence="1">
    <location>
        <begin position="610"/>
        <end position="619"/>
    </location>
</feature>
<proteinExistence type="predicted"/>
<reference evidence="3" key="1">
    <citation type="submission" date="2016-03" db="EMBL/GenBank/DDBJ databases">
        <authorList>
            <person name="Ploux O."/>
        </authorList>
    </citation>
    <scope>NUCLEOTIDE SEQUENCE [LARGE SCALE GENOMIC DNA]</scope>
    <source>
        <strain evidence="3">UK7</strain>
    </source>
</reference>
<feature type="compositionally biased region" description="Basic and acidic residues" evidence="1">
    <location>
        <begin position="480"/>
        <end position="490"/>
    </location>
</feature>
<feature type="compositionally biased region" description="Polar residues" evidence="1">
    <location>
        <begin position="263"/>
        <end position="280"/>
    </location>
</feature>
<feature type="region of interest" description="Disordered" evidence="1">
    <location>
        <begin position="112"/>
        <end position="224"/>
    </location>
</feature>
<feature type="compositionally biased region" description="Polar residues" evidence="1">
    <location>
        <begin position="1"/>
        <end position="24"/>
    </location>
</feature>
<accession>A0A1E1L0Q2</accession>
<evidence type="ECO:0000256" key="1">
    <source>
        <dbReference type="SAM" id="MobiDB-lite"/>
    </source>
</evidence>
<comment type="caution">
    <text evidence="2">The sequence shown here is derived from an EMBL/GenBank/DDBJ whole genome shotgun (WGS) entry which is preliminary data.</text>
</comment>
<organism evidence="2 3">
    <name type="scientific">Rhynchosporium graminicola</name>
    <dbReference type="NCBI Taxonomy" id="2792576"/>
    <lineage>
        <taxon>Eukaryota</taxon>
        <taxon>Fungi</taxon>
        <taxon>Dikarya</taxon>
        <taxon>Ascomycota</taxon>
        <taxon>Pezizomycotina</taxon>
        <taxon>Leotiomycetes</taxon>
        <taxon>Helotiales</taxon>
        <taxon>Ploettnerulaceae</taxon>
        <taxon>Rhynchosporium</taxon>
    </lineage>
</organism>